<dbReference type="SUPFAM" id="SSF56235">
    <property type="entry name" value="N-terminal nucleophile aminohydrolases (Ntn hydrolases)"/>
    <property type="match status" value="1"/>
</dbReference>
<dbReference type="InterPro" id="IPR043146">
    <property type="entry name" value="Penicillin_amidase_N_B-knob"/>
</dbReference>
<name>A0A517ZPQ8_9PLAN</name>
<dbReference type="RefSeq" id="WP_145376836.1">
    <property type="nucleotide sequence ID" value="NZ_CP036276.1"/>
</dbReference>
<dbReference type="Pfam" id="PF01804">
    <property type="entry name" value="Penicil_amidase"/>
    <property type="match status" value="1"/>
</dbReference>
<evidence type="ECO:0000256" key="5">
    <source>
        <dbReference type="PIRSR" id="PIRSR001227-2"/>
    </source>
</evidence>
<dbReference type="EMBL" id="CP036276">
    <property type="protein sequence ID" value="QDU44479.1"/>
    <property type="molecule type" value="Genomic_DNA"/>
</dbReference>
<dbReference type="GO" id="GO:0017000">
    <property type="term" value="P:antibiotic biosynthetic process"/>
    <property type="evidence" value="ECO:0007669"/>
    <property type="project" value="InterPro"/>
</dbReference>
<dbReference type="GO" id="GO:0033968">
    <property type="term" value="F:glutaryl-7-aminocephalosporanic-acid acylase activity"/>
    <property type="evidence" value="ECO:0007669"/>
    <property type="project" value="UniProtKB-EC"/>
</dbReference>
<dbReference type="Gene3D" id="2.30.120.10">
    <property type="match status" value="1"/>
</dbReference>
<comment type="similarity">
    <text evidence="1">Belongs to the peptidase S45 family.</text>
</comment>
<evidence type="ECO:0000256" key="2">
    <source>
        <dbReference type="ARBA" id="ARBA00022729"/>
    </source>
</evidence>
<dbReference type="PANTHER" id="PTHR34218">
    <property type="entry name" value="PEPTIDASE S45 PENICILLIN AMIDASE"/>
    <property type="match status" value="1"/>
</dbReference>
<dbReference type="InterPro" id="IPR043147">
    <property type="entry name" value="Penicillin_amidase_A-knob"/>
</dbReference>
<dbReference type="Gene3D" id="1.10.439.10">
    <property type="entry name" value="Penicillin Amidohydrolase, domain 1"/>
    <property type="match status" value="1"/>
</dbReference>
<keyword evidence="5" id="KW-0479">Metal-binding</keyword>
<dbReference type="PIRSF" id="PIRSF001227">
    <property type="entry name" value="Pen_acylase"/>
    <property type="match status" value="1"/>
</dbReference>
<accession>A0A517ZPQ8</accession>
<dbReference type="Proteomes" id="UP000319383">
    <property type="component" value="Chromosome"/>
</dbReference>
<keyword evidence="4" id="KW-0865">Zymogen</keyword>
<organism evidence="6 7">
    <name type="scientific">Symmachiella dynata</name>
    <dbReference type="NCBI Taxonomy" id="2527995"/>
    <lineage>
        <taxon>Bacteria</taxon>
        <taxon>Pseudomonadati</taxon>
        <taxon>Planctomycetota</taxon>
        <taxon>Planctomycetia</taxon>
        <taxon>Planctomycetales</taxon>
        <taxon>Planctomycetaceae</taxon>
        <taxon>Symmachiella</taxon>
    </lineage>
</organism>
<sequence>MRFRLCIFVAALLVTHLVEIGIAAERTVTIHRDKWGVPHIYGATAAEGAYGLGYAQAQDRLKDIHISLRTGLGTMSEAFGKKYLEQDYIMRLCRNAELAEESWKTLPPHLKEIAENFTAGVQAYSDEHPEAVPEFAVELEPWKIQTIGRAMILRWPLGTIQDDLKNGKKREQPAQRSNQWAVSPSRSADNVAILLSDPHLTWEGLAVMYEARVHAGDLHMNGYFLIGSPVMGIGHNQHVGWALTTGGPDTSDVYEMNVRVNPLLEYEYDGKWRKCETTVFPIAVKGQTPAIRPAVYTHLGPLITPPDLKTGKAFVGASPYLEQTGLFEQFYRMAMSKNVQEFYDAIGMCEFNEQNIMFADTNGDIGYVRSGATPIRPDGYDWNRPVPGNTSKTAWKGKHSIDDLVHIFNPPQGYMQNCNISPENMMVNSPLKPGDYKDYIYNVSWDTNNPRGLRTVQMLDADDSVTRDEAIAITMDVQDYFAPQWKQELELAVSAAGQEKMQDEEFARAVKAILAWDGRFTADKTATSLYKFWRIKCGQEMNLKPMIGGGHLGEEQQAQLLELLAETMAELKSKHGRWDVAWGEIHKVGREGQYFPVGGAEFRSGPKEANFSETLFDVNTHEDPALPGKYVAHNGSMAMILMFFHKDGIESLTCTPWGQSGDPTSPHFMDQGEHLYSKRKMKPTWWAEEDLKKNVESTTVLKIAAAPTSNE</sequence>
<evidence type="ECO:0000313" key="6">
    <source>
        <dbReference type="EMBL" id="QDU44479.1"/>
    </source>
</evidence>
<comment type="cofactor">
    <cofactor evidence="5">
        <name>Ca(2+)</name>
        <dbReference type="ChEBI" id="CHEBI:29108"/>
    </cofactor>
    <text evidence="5">Binds 1 Ca(2+) ion per dimer.</text>
</comment>
<reference evidence="6 7" key="1">
    <citation type="submission" date="2019-02" db="EMBL/GenBank/DDBJ databases">
        <title>Deep-cultivation of Planctomycetes and their phenomic and genomic characterization uncovers novel biology.</title>
        <authorList>
            <person name="Wiegand S."/>
            <person name="Jogler M."/>
            <person name="Boedeker C."/>
            <person name="Pinto D."/>
            <person name="Vollmers J."/>
            <person name="Rivas-Marin E."/>
            <person name="Kohn T."/>
            <person name="Peeters S.H."/>
            <person name="Heuer A."/>
            <person name="Rast P."/>
            <person name="Oberbeckmann S."/>
            <person name="Bunk B."/>
            <person name="Jeske O."/>
            <person name="Meyerdierks A."/>
            <person name="Storesund J.E."/>
            <person name="Kallscheuer N."/>
            <person name="Luecker S."/>
            <person name="Lage O.M."/>
            <person name="Pohl T."/>
            <person name="Merkel B.J."/>
            <person name="Hornburger P."/>
            <person name="Mueller R.-W."/>
            <person name="Bruemmer F."/>
            <person name="Labrenz M."/>
            <person name="Spormann A.M."/>
            <person name="Op den Camp H."/>
            <person name="Overmann J."/>
            <person name="Amann R."/>
            <person name="Jetten M.S.M."/>
            <person name="Mascher T."/>
            <person name="Medema M.H."/>
            <person name="Devos D.P."/>
            <person name="Kaster A.-K."/>
            <person name="Ovreas L."/>
            <person name="Rohde M."/>
            <person name="Galperin M.Y."/>
            <person name="Jogler C."/>
        </authorList>
    </citation>
    <scope>NUCLEOTIDE SEQUENCE [LARGE SCALE GENOMIC DNA]</scope>
    <source>
        <strain evidence="6 7">Mal52</strain>
    </source>
</reference>
<keyword evidence="3 6" id="KW-0378">Hydrolase</keyword>
<dbReference type="AlphaFoldDB" id="A0A517ZPQ8"/>
<keyword evidence="2" id="KW-0732">Signal</keyword>
<dbReference type="EC" id="3.5.1.93" evidence="6"/>
<evidence type="ECO:0000256" key="3">
    <source>
        <dbReference type="ARBA" id="ARBA00022801"/>
    </source>
</evidence>
<evidence type="ECO:0000256" key="4">
    <source>
        <dbReference type="ARBA" id="ARBA00023145"/>
    </source>
</evidence>
<keyword evidence="5" id="KW-0106">Calcium</keyword>
<evidence type="ECO:0000313" key="7">
    <source>
        <dbReference type="Proteomes" id="UP000319383"/>
    </source>
</evidence>
<gene>
    <name evidence="6" type="ORF">Mal52_29610</name>
</gene>
<feature type="binding site" evidence="5">
    <location>
        <position position="249"/>
    </location>
    <ligand>
        <name>Ca(2+)</name>
        <dbReference type="ChEBI" id="CHEBI:29108"/>
    </ligand>
</feature>
<dbReference type="Gene3D" id="3.60.20.10">
    <property type="entry name" value="Glutamine Phosphoribosylpyrophosphate, subunit 1, domain 1"/>
    <property type="match status" value="1"/>
</dbReference>
<dbReference type="InterPro" id="IPR014395">
    <property type="entry name" value="Pen/GL7ACA/AHL_acylase"/>
</dbReference>
<dbReference type="InterPro" id="IPR029055">
    <property type="entry name" value="Ntn_hydrolases_N"/>
</dbReference>
<protein>
    <submittedName>
        <fullName evidence="6">Glutaryl-7-aminocephalosporanic-acid acylase</fullName>
        <ecNumber evidence="6">3.5.1.93</ecNumber>
    </submittedName>
</protein>
<feature type="binding site" evidence="5">
    <location>
        <position position="252"/>
    </location>
    <ligand>
        <name>Ca(2+)</name>
        <dbReference type="ChEBI" id="CHEBI:29108"/>
    </ligand>
</feature>
<dbReference type="InterPro" id="IPR023343">
    <property type="entry name" value="Penicillin_amidase_dom1"/>
</dbReference>
<dbReference type="Gene3D" id="1.10.1400.10">
    <property type="match status" value="1"/>
</dbReference>
<proteinExistence type="inferred from homology"/>
<keyword evidence="7" id="KW-1185">Reference proteome</keyword>
<dbReference type="InterPro" id="IPR002692">
    <property type="entry name" value="S45"/>
</dbReference>
<dbReference type="KEGG" id="sdyn:Mal52_29610"/>
<dbReference type="PANTHER" id="PTHR34218:SF3">
    <property type="entry name" value="ACYL-HOMOSERINE LACTONE ACYLASE PVDQ"/>
    <property type="match status" value="1"/>
</dbReference>
<evidence type="ECO:0000256" key="1">
    <source>
        <dbReference type="ARBA" id="ARBA00006586"/>
    </source>
</evidence>
<dbReference type="GO" id="GO:0046872">
    <property type="term" value="F:metal ion binding"/>
    <property type="evidence" value="ECO:0007669"/>
    <property type="project" value="UniProtKB-KW"/>
</dbReference>